<organism evidence="13 14">
    <name type="scientific">Astatotilapia calliptera</name>
    <name type="common">Eastern happy</name>
    <name type="synonym">Chromis callipterus</name>
    <dbReference type="NCBI Taxonomy" id="8154"/>
    <lineage>
        <taxon>Eukaryota</taxon>
        <taxon>Metazoa</taxon>
        <taxon>Chordata</taxon>
        <taxon>Craniata</taxon>
        <taxon>Vertebrata</taxon>
        <taxon>Euteleostomi</taxon>
        <taxon>Actinopterygii</taxon>
        <taxon>Neopterygii</taxon>
        <taxon>Teleostei</taxon>
        <taxon>Neoteleostei</taxon>
        <taxon>Acanthomorphata</taxon>
        <taxon>Ovalentaria</taxon>
        <taxon>Cichlomorphae</taxon>
        <taxon>Cichliformes</taxon>
        <taxon>Cichlidae</taxon>
        <taxon>African cichlids</taxon>
        <taxon>Pseudocrenilabrinae</taxon>
        <taxon>Haplochromini</taxon>
        <taxon>Astatotilapia</taxon>
    </lineage>
</organism>
<evidence type="ECO:0000256" key="12">
    <source>
        <dbReference type="PROSITE-ProRule" id="PRU00708"/>
    </source>
</evidence>
<dbReference type="InterPro" id="IPR002885">
    <property type="entry name" value="PPR_rpt"/>
</dbReference>
<comment type="similarity">
    <text evidence="2">Belongs to the mitochondrion-specific ribosomal protein mS39 family.</text>
</comment>
<dbReference type="Pfam" id="PF13812">
    <property type="entry name" value="PPR_3"/>
    <property type="match status" value="1"/>
</dbReference>
<proteinExistence type="inferred from homology"/>
<keyword evidence="3" id="KW-0699">rRNA-binding</keyword>
<name>A0AAX7T6P0_ASTCA</name>
<evidence type="ECO:0000256" key="11">
    <source>
        <dbReference type="ARBA" id="ARBA00035134"/>
    </source>
</evidence>
<dbReference type="GO" id="GO:0019843">
    <property type="term" value="F:rRNA binding"/>
    <property type="evidence" value="ECO:0007669"/>
    <property type="project" value="UniProtKB-KW"/>
</dbReference>
<dbReference type="InterPro" id="IPR055063">
    <property type="entry name" value="Rib_mS39_PPR"/>
</dbReference>
<feature type="repeat" description="PPR" evidence="12">
    <location>
        <begin position="251"/>
        <end position="285"/>
    </location>
</feature>
<evidence type="ECO:0000313" key="13">
    <source>
        <dbReference type="Ensembl" id="ENSACLP00000052513.1"/>
    </source>
</evidence>
<evidence type="ECO:0000256" key="9">
    <source>
        <dbReference type="ARBA" id="ARBA00023128"/>
    </source>
</evidence>
<keyword evidence="14" id="KW-1185">Reference proteome</keyword>
<dbReference type="PANTHER" id="PTHR16276:SF1">
    <property type="entry name" value="SMALL RIBOSOMAL SUBUNIT PROTEIN MS39"/>
    <property type="match status" value="1"/>
</dbReference>
<accession>A0AAX7T6P0</accession>
<keyword evidence="9" id="KW-0496">Mitochondrion</keyword>
<dbReference type="GO" id="GO:0006417">
    <property type="term" value="P:regulation of translation"/>
    <property type="evidence" value="ECO:0007669"/>
    <property type="project" value="UniProtKB-KW"/>
</dbReference>
<dbReference type="InterPro" id="IPR037387">
    <property type="entry name" value="PTCD3"/>
</dbReference>
<keyword evidence="4" id="KW-0677">Repeat</keyword>
<evidence type="ECO:0000256" key="6">
    <source>
        <dbReference type="ARBA" id="ARBA00022884"/>
    </source>
</evidence>
<evidence type="ECO:0000256" key="10">
    <source>
        <dbReference type="ARBA" id="ARBA00023274"/>
    </source>
</evidence>
<dbReference type="Gene3D" id="1.25.40.10">
    <property type="entry name" value="Tetratricopeptide repeat domain"/>
    <property type="match status" value="2"/>
</dbReference>
<keyword evidence="5" id="KW-0810">Translation regulation</keyword>
<dbReference type="PANTHER" id="PTHR16276">
    <property type="entry name" value="PENTATRICOPEPTIDE REPEAT DOMAIN-CONTAINING PROTEIN 3"/>
    <property type="match status" value="1"/>
</dbReference>
<dbReference type="GO" id="GO:0043024">
    <property type="term" value="F:ribosomal small subunit binding"/>
    <property type="evidence" value="ECO:0007669"/>
    <property type="project" value="InterPro"/>
</dbReference>
<sequence>MAAPGRHIGHSVQRNGRFILYNLEQLLGHRGFGWTSALRQQAAEANKESTESVVIPRKKTWSREAVLEALASTVSRDPTAYPYQFQDDPYLSPRTSTEFKLFSLSQESGRSAAKYIVNNNPKLFTKDFAEPHIPCLMPETVSLRLEEVSEEALKERITLRKVTAAVDMYDQLLQAGTTVSMETTHSLLDLICLYSDRDPVQDGEPQTDDAEFGEELKKRKARVRRASDFLKFTWKENNNAERIFNLLPERDTRCYSALIRGMVKHGAYAKAFSMYTDMLNNRLTADVHIFNALISGAPDVRDKFNERWDLELLNQMNQQKVRPDLLTFNSVLKALRRCGFLAKTQALHTLNEMKALGIAPSLASYDHILAVFYKSGTSSAQNNTDLLQERDLFPRACFLSLQCLDSKDLELGYKIQSLVDVGENWRLLGDSFQQSIYYGRFFNLLCMMEHIDVVLKWYKQIIPSLYYPNPQGMRDLLQALDTDSRLDLLPSIWKDIKTLGHDNKPDLVEELLSLMAREKHSSEVQESFAACALDVKTIVSLMIQNLHRQTLVLAELPLTLFPAVLLYSEGLLNNFLSVCHSDGDSQKAVQLVQLSAAFCLPTTWRLAKRALAEFELTEEQR</sequence>
<comment type="subcellular location">
    <subcellularLocation>
        <location evidence="1">Mitochondrion</location>
    </subcellularLocation>
</comment>
<reference evidence="13" key="3">
    <citation type="submission" date="2025-09" db="UniProtKB">
        <authorList>
            <consortium name="Ensembl"/>
        </authorList>
    </citation>
    <scope>IDENTIFICATION</scope>
</reference>
<dbReference type="GeneTree" id="ENSGT00390000016876"/>
<evidence type="ECO:0000313" key="14">
    <source>
        <dbReference type="Proteomes" id="UP000265100"/>
    </source>
</evidence>
<dbReference type="GO" id="GO:0005739">
    <property type="term" value="C:mitochondrion"/>
    <property type="evidence" value="ECO:0007669"/>
    <property type="project" value="UniProtKB-SubCell"/>
</dbReference>
<keyword evidence="10" id="KW-0687">Ribonucleoprotein</keyword>
<dbReference type="InterPro" id="IPR011990">
    <property type="entry name" value="TPR-like_helical_dom_sf"/>
</dbReference>
<keyword evidence="8" id="KW-0689">Ribosomal protein</keyword>
<dbReference type="GO" id="GO:1990904">
    <property type="term" value="C:ribonucleoprotein complex"/>
    <property type="evidence" value="ECO:0007669"/>
    <property type="project" value="UniProtKB-KW"/>
</dbReference>
<keyword evidence="6" id="KW-0694">RNA-binding</keyword>
<keyword evidence="7" id="KW-0809">Transit peptide</keyword>
<dbReference type="PROSITE" id="PS51375">
    <property type="entry name" value="PPR"/>
    <property type="match status" value="2"/>
</dbReference>
<dbReference type="Proteomes" id="UP000265100">
    <property type="component" value="Chromosome 2"/>
</dbReference>
<dbReference type="Ensembl" id="ENSACLT00000075618.1">
    <property type="protein sequence ID" value="ENSACLP00000052513.1"/>
    <property type="gene ID" value="ENSACLG00000020653.2"/>
</dbReference>
<gene>
    <name evidence="13" type="primary">PTCD3</name>
</gene>
<feature type="repeat" description="PPR" evidence="12">
    <location>
        <begin position="324"/>
        <end position="360"/>
    </location>
</feature>
<evidence type="ECO:0000256" key="8">
    <source>
        <dbReference type="ARBA" id="ARBA00022980"/>
    </source>
</evidence>
<reference evidence="13" key="2">
    <citation type="submission" date="2025-08" db="UniProtKB">
        <authorList>
            <consortium name="Ensembl"/>
        </authorList>
    </citation>
    <scope>IDENTIFICATION</scope>
</reference>
<evidence type="ECO:0000256" key="2">
    <source>
        <dbReference type="ARBA" id="ARBA00008551"/>
    </source>
</evidence>
<dbReference type="NCBIfam" id="TIGR00756">
    <property type="entry name" value="PPR"/>
    <property type="match status" value="1"/>
</dbReference>
<evidence type="ECO:0000256" key="1">
    <source>
        <dbReference type="ARBA" id="ARBA00004173"/>
    </source>
</evidence>
<evidence type="ECO:0000256" key="3">
    <source>
        <dbReference type="ARBA" id="ARBA00022730"/>
    </source>
</evidence>
<evidence type="ECO:0000256" key="7">
    <source>
        <dbReference type="ARBA" id="ARBA00022946"/>
    </source>
</evidence>
<dbReference type="Pfam" id="PF22330">
    <property type="entry name" value="Rib_mS39_PPR"/>
    <property type="match status" value="1"/>
</dbReference>
<protein>
    <recommendedName>
        <fullName evidence="11">Small ribosomal subunit protein mS39</fullName>
    </recommendedName>
</protein>
<dbReference type="GO" id="GO:0032543">
    <property type="term" value="P:mitochondrial translation"/>
    <property type="evidence" value="ECO:0007669"/>
    <property type="project" value="InterPro"/>
</dbReference>
<dbReference type="GO" id="GO:0005840">
    <property type="term" value="C:ribosome"/>
    <property type="evidence" value="ECO:0007669"/>
    <property type="project" value="UniProtKB-KW"/>
</dbReference>
<evidence type="ECO:0000256" key="5">
    <source>
        <dbReference type="ARBA" id="ARBA00022845"/>
    </source>
</evidence>
<dbReference type="AlphaFoldDB" id="A0AAX7T6P0"/>
<evidence type="ECO:0000256" key="4">
    <source>
        <dbReference type="ARBA" id="ARBA00022737"/>
    </source>
</evidence>
<reference evidence="13" key="1">
    <citation type="submission" date="2018-05" db="EMBL/GenBank/DDBJ databases">
        <authorList>
            <person name="Datahose"/>
        </authorList>
    </citation>
    <scope>NUCLEOTIDE SEQUENCE</scope>
</reference>